<dbReference type="Proteomes" id="UP001597119">
    <property type="component" value="Unassembled WGS sequence"/>
</dbReference>
<dbReference type="InterPro" id="IPR023214">
    <property type="entry name" value="HAD_sf"/>
</dbReference>
<dbReference type="InterPro" id="IPR036412">
    <property type="entry name" value="HAD-like_sf"/>
</dbReference>
<keyword evidence="2 3" id="KW-0378">Hydrolase</keyword>
<evidence type="ECO:0000256" key="2">
    <source>
        <dbReference type="ARBA" id="ARBA00022801"/>
    </source>
</evidence>
<organism evidence="3 4">
    <name type="scientific">Halorientalis brevis</name>
    <dbReference type="NCBI Taxonomy" id="1126241"/>
    <lineage>
        <taxon>Archaea</taxon>
        <taxon>Methanobacteriati</taxon>
        <taxon>Methanobacteriota</taxon>
        <taxon>Stenosarchaea group</taxon>
        <taxon>Halobacteria</taxon>
        <taxon>Halobacteriales</taxon>
        <taxon>Haloarculaceae</taxon>
        <taxon>Halorientalis</taxon>
    </lineage>
</organism>
<evidence type="ECO:0000256" key="1">
    <source>
        <dbReference type="ARBA" id="ARBA00007958"/>
    </source>
</evidence>
<name>A0ABD6CD74_9EURY</name>
<dbReference type="GO" id="GO:0016787">
    <property type="term" value="F:hydrolase activity"/>
    <property type="evidence" value="ECO:0007669"/>
    <property type="project" value="UniProtKB-KW"/>
</dbReference>
<gene>
    <name evidence="3" type="ORF">ACFR9U_10060</name>
</gene>
<dbReference type="PANTHER" id="PTHR43316">
    <property type="entry name" value="HYDROLASE, HALOACID DELAHOGENASE-RELATED"/>
    <property type="match status" value="1"/>
</dbReference>
<reference evidence="3 4" key="1">
    <citation type="journal article" date="2019" name="Int. J. Syst. Evol. Microbiol.">
        <title>The Global Catalogue of Microorganisms (GCM) 10K type strain sequencing project: providing services to taxonomists for standard genome sequencing and annotation.</title>
        <authorList>
            <consortium name="The Broad Institute Genomics Platform"/>
            <consortium name="The Broad Institute Genome Sequencing Center for Infectious Disease"/>
            <person name="Wu L."/>
            <person name="Ma J."/>
        </authorList>
    </citation>
    <scope>NUCLEOTIDE SEQUENCE [LARGE SCALE GENOMIC DNA]</scope>
    <source>
        <strain evidence="3 4">CGMCC 1.12125</strain>
    </source>
</reference>
<dbReference type="PANTHER" id="PTHR43316:SF3">
    <property type="entry name" value="HALOACID DEHALOGENASE, TYPE II (AFU_ORTHOLOGUE AFUA_2G07750)-RELATED"/>
    <property type="match status" value="1"/>
</dbReference>
<dbReference type="SFLD" id="SFLDG01129">
    <property type="entry name" value="C1.5:_HAD__Beta-PGM__Phosphata"/>
    <property type="match status" value="1"/>
</dbReference>
<dbReference type="AlphaFoldDB" id="A0ABD6CD74"/>
<sequence length="247" mass="27553">MTETVPEEWAAVFFDIGGVIVNLPSIRAGYAAYLQEFATEYDLDPERAIDAWRETLGEHFKAAEGNEYRTASDGYTKAFDALVDADLTEADWRPGFEATTREAMEPEPHVVKTIETLDEAGLYLGIISDIDTWEAHRMLDTFGLDEAFDGITTSEAVGYKKPDDRIFDAAIDEAEVDPARSLYVGDRYEHDMQGGQRAGLWTVAYGDRIGEDVADDSRDGHRVVGDPAVDFFVEDHRELLEIVGVDE</sequence>
<comment type="similarity">
    <text evidence="1">Belongs to the HAD-like hydrolase superfamily.</text>
</comment>
<dbReference type="SFLD" id="SFLDS00003">
    <property type="entry name" value="Haloacid_Dehalogenase"/>
    <property type="match status" value="1"/>
</dbReference>
<dbReference type="InterPro" id="IPR023198">
    <property type="entry name" value="PGP-like_dom2"/>
</dbReference>
<comment type="caution">
    <text evidence="3">The sequence shown here is derived from an EMBL/GenBank/DDBJ whole genome shotgun (WGS) entry which is preliminary data.</text>
</comment>
<dbReference type="InterPro" id="IPR006439">
    <property type="entry name" value="HAD-SF_hydro_IA"/>
</dbReference>
<accession>A0ABD6CD74</accession>
<proteinExistence type="inferred from homology"/>
<dbReference type="RefSeq" id="WP_247373932.1">
    <property type="nucleotide sequence ID" value="NZ_JALLGV010000001.1"/>
</dbReference>
<dbReference type="Pfam" id="PF13419">
    <property type="entry name" value="HAD_2"/>
    <property type="match status" value="1"/>
</dbReference>
<keyword evidence="4" id="KW-1185">Reference proteome</keyword>
<dbReference type="Gene3D" id="1.10.150.240">
    <property type="entry name" value="Putative phosphatase, domain 2"/>
    <property type="match status" value="1"/>
</dbReference>
<dbReference type="InterPro" id="IPR051540">
    <property type="entry name" value="S-2-haloacid_dehalogenase"/>
</dbReference>
<evidence type="ECO:0000313" key="4">
    <source>
        <dbReference type="Proteomes" id="UP001597119"/>
    </source>
</evidence>
<dbReference type="Gene3D" id="3.40.50.1000">
    <property type="entry name" value="HAD superfamily/HAD-like"/>
    <property type="match status" value="1"/>
</dbReference>
<dbReference type="EC" id="3.1.3.-" evidence="3"/>
<dbReference type="PRINTS" id="PR00413">
    <property type="entry name" value="HADHALOGNASE"/>
</dbReference>
<dbReference type="EMBL" id="JBHUDJ010000003">
    <property type="protein sequence ID" value="MFD1587329.1"/>
    <property type="molecule type" value="Genomic_DNA"/>
</dbReference>
<dbReference type="NCBIfam" id="TIGR01549">
    <property type="entry name" value="HAD-SF-IA-v1"/>
    <property type="match status" value="1"/>
</dbReference>
<dbReference type="SUPFAM" id="SSF56784">
    <property type="entry name" value="HAD-like"/>
    <property type="match status" value="1"/>
</dbReference>
<dbReference type="InterPro" id="IPR041492">
    <property type="entry name" value="HAD_2"/>
</dbReference>
<protein>
    <submittedName>
        <fullName evidence="3">HAD family hydrolase</fullName>
        <ecNumber evidence="3">3.1.3.-</ecNumber>
    </submittedName>
</protein>
<evidence type="ECO:0000313" key="3">
    <source>
        <dbReference type="EMBL" id="MFD1587329.1"/>
    </source>
</evidence>